<evidence type="ECO:0000313" key="2">
    <source>
        <dbReference type="Proteomes" id="UP000005408"/>
    </source>
</evidence>
<dbReference type="EnsemblMetazoa" id="G30586.1">
    <property type="protein sequence ID" value="G30586.1:cds"/>
    <property type="gene ID" value="G30586"/>
</dbReference>
<name>A0A8W8M092_MAGGI</name>
<sequence length="84" mass="9410">MKIEVFARSDCCEDQLHDLDVKVEDTINDMHLCGHFTGHTNLGGRVAVWCPHNTRGRYVQIQIVAGNLNSLTPAEVLVWGVHVK</sequence>
<organism evidence="1 2">
    <name type="scientific">Magallana gigas</name>
    <name type="common">Pacific oyster</name>
    <name type="synonym">Crassostrea gigas</name>
    <dbReference type="NCBI Taxonomy" id="29159"/>
    <lineage>
        <taxon>Eukaryota</taxon>
        <taxon>Metazoa</taxon>
        <taxon>Spiralia</taxon>
        <taxon>Lophotrochozoa</taxon>
        <taxon>Mollusca</taxon>
        <taxon>Bivalvia</taxon>
        <taxon>Autobranchia</taxon>
        <taxon>Pteriomorphia</taxon>
        <taxon>Ostreida</taxon>
        <taxon>Ostreoidea</taxon>
        <taxon>Ostreidae</taxon>
        <taxon>Magallana</taxon>
    </lineage>
</organism>
<dbReference type="InterPro" id="IPR051941">
    <property type="entry name" value="BG_Antigen-Binding_Lectin"/>
</dbReference>
<reference evidence="1" key="1">
    <citation type="submission" date="2022-08" db="UniProtKB">
        <authorList>
            <consortium name="EnsemblMetazoa"/>
        </authorList>
    </citation>
    <scope>IDENTIFICATION</scope>
    <source>
        <strain evidence="1">05x7-T-G4-1.051#20</strain>
    </source>
</reference>
<evidence type="ECO:0000313" key="1">
    <source>
        <dbReference type="EnsemblMetazoa" id="G30586.1:cds"/>
    </source>
</evidence>
<accession>A0A8W8M092</accession>
<dbReference type="Gene3D" id="2.60.120.260">
    <property type="entry name" value="Galactose-binding domain-like"/>
    <property type="match status" value="1"/>
</dbReference>
<dbReference type="InterPro" id="IPR008979">
    <property type="entry name" value="Galactose-bd-like_sf"/>
</dbReference>
<protein>
    <submittedName>
        <fullName evidence="1">Uncharacterized protein</fullName>
    </submittedName>
</protein>
<dbReference type="SUPFAM" id="SSF49785">
    <property type="entry name" value="Galactose-binding domain-like"/>
    <property type="match status" value="1"/>
</dbReference>
<dbReference type="AlphaFoldDB" id="A0A8W8M092"/>
<dbReference type="Proteomes" id="UP000005408">
    <property type="component" value="Unassembled WGS sequence"/>
</dbReference>
<keyword evidence="2" id="KW-1185">Reference proteome</keyword>
<proteinExistence type="predicted"/>
<dbReference type="PANTHER" id="PTHR45713:SF6">
    <property type="entry name" value="F5_8 TYPE C DOMAIN-CONTAINING PROTEIN"/>
    <property type="match status" value="1"/>
</dbReference>
<dbReference type="PANTHER" id="PTHR45713">
    <property type="entry name" value="FTP DOMAIN-CONTAINING PROTEIN"/>
    <property type="match status" value="1"/>
</dbReference>